<evidence type="ECO:0000313" key="2">
    <source>
        <dbReference type="EMBL" id="MDP5184416.1"/>
    </source>
</evidence>
<gene>
    <name evidence="2" type="ORF">QOZ88_17410</name>
</gene>
<comment type="caution">
    <text evidence="2">The sequence shown here is derived from an EMBL/GenBank/DDBJ whole genome shotgun (WGS) entry which is preliminary data.</text>
</comment>
<dbReference type="Pfam" id="PF01402">
    <property type="entry name" value="RHH_1"/>
    <property type="match status" value="1"/>
</dbReference>
<dbReference type="Proteomes" id="UP001233673">
    <property type="component" value="Unassembled WGS sequence"/>
</dbReference>
<organism evidence="2 3">
    <name type="scientific">Blastococcus carthaginiensis</name>
    <dbReference type="NCBI Taxonomy" id="3050034"/>
    <lineage>
        <taxon>Bacteria</taxon>
        <taxon>Bacillati</taxon>
        <taxon>Actinomycetota</taxon>
        <taxon>Actinomycetes</taxon>
        <taxon>Geodermatophilales</taxon>
        <taxon>Geodermatophilaceae</taxon>
        <taxon>Blastococcus</taxon>
    </lineage>
</organism>
<evidence type="ECO:0000259" key="1">
    <source>
        <dbReference type="Pfam" id="PF01402"/>
    </source>
</evidence>
<evidence type="ECO:0000313" key="3">
    <source>
        <dbReference type="Proteomes" id="UP001233673"/>
    </source>
</evidence>
<proteinExistence type="predicted"/>
<sequence length="68" mass="7563">MAMTLRIDDELERALAALAEAEGTSRQEIVRRAVLERHARSGHAARVQESSARLVEQWGDVLHRLGTA</sequence>
<accession>A0ABT9IFN6</accession>
<reference evidence="3" key="1">
    <citation type="submission" date="2023-05" db="EMBL/GenBank/DDBJ databases">
        <title>Draft genome of Pseudofrankia sp. BMG5.37.</title>
        <authorList>
            <person name="Gtari M."/>
            <person name="Ghodhbane F."/>
            <person name="Sbissi I."/>
        </authorList>
    </citation>
    <scope>NUCLEOTIDE SEQUENCE [LARGE SCALE GENOMIC DNA]</scope>
    <source>
        <strain evidence="3">BMG 814</strain>
    </source>
</reference>
<dbReference type="EMBL" id="JASNFN010000024">
    <property type="protein sequence ID" value="MDP5184416.1"/>
    <property type="molecule type" value="Genomic_DNA"/>
</dbReference>
<dbReference type="InterPro" id="IPR010985">
    <property type="entry name" value="Ribbon_hlx_hlx"/>
</dbReference>
<name>A0ABT9IFN6_9ACTN</name>
<protein>
    <submittedName>
        <fullName evidence="2">Ribbon-helix-helix protein, CopG family</fullName>
    </submittedName>
</protein>
<dbReference type="SUPFAM" id="SSF47598">
    <property type="entry name" value="Ribbon-helix-helix"/>
    <property type="match status" value="1"/>
</dbReference>
<dbReference type="RefSeq" id="WP_091932094.1">
    <property type="nucleotide sequence ID" value="NZ_JASNFN010000024.1"/>
</dbReference>
<dbReference type="InterPro" id="IPR002145">
    <property type="entry name" value="CopG"/>
</dbReference>
<feature type="domain" description="Ribbon-helix-helix protein CopG" evidence="1">
    <location>
        <begin position="4"/>
        <end position="40"/>
    </location>
</feature>
<keyword evidence="3" id="KW-1185">Reference proteome</keyword>